<dbReference type="AlphaFoldDB" id="A0AAD3H7U0"/>
<dbReference type="SMART" id="SM00248">
    <property type="entry name" value="ANK"/>
    <property type="match status" value="5"/>
</dbReference>
<dbReference type="InterPro" id="IPR036770">
    <property type="entry name" value="Ankyrin_rpt-contain_sf"/>
</dbReference>
<name>A0AAD3H7U0_9STRA</name>
<evidence type="ECO:0000313" key="2">
    <source>
        <dbReference type="Proteomes" id="UP001054902"/>
    </source>
</evidence>
<gene>
    <name evidence="1" type="ORF">CTEN210_09669</name>
</gene>
<organism evidence="1 2">
    <name type="scientific">Chaetoceros tenuissimus</name>
    <dbReference type="NCBI Taxonomy" id="426638"/>
    <lineage>
        <taxon>Eukaryota</taxon>
        <taxon>Sar</taxon>
        <taxon>Stramenopiles</taxon>
        <taxon>Ochrophyta</taxon>
        <taxon>Bacillariophyta</taxon>
        <taxon>Coscinodiscophyceae</taxon>
        <taxon>Chaetocerotophycidae</taxon>
        <taxon>Chaetocerotales</taxon>
        <taxon>Chaetocerotaceae</taxon>
        <taxon>Chaetoceros</taxon>
    </lineage>
</organism>
<comment type="caution">
    <text evidence="1">The sequence shown here is derived from an EMBL/GenBank/DDBJ whole genome shotgun (WGS) entry which is preliminary data.</text>
</comment>
<accession>A0AAD3H7U0</accession>
<dbReference type="Pfam" id="PF13637">
    <property type="entry name" value="Ank_4"/>
    <property type="match status" value="1"/>
</dbReference>
<dbReference type="Gene3D" id="1.25.40.20">
    <property type="entry name" value="Ankyrin repeat-containing domain"/>
    <property type="match status" value="1"/>
</dbReference>
<dbReference type="InterPro" id="IPR052050">
    <property type="entry name" value="SecEffector_AnkRepeat"/>
</dbReference>
<protein>
    <submittedName>
        <fullName evidence="1">Uncharacterized protein</fullName>
    </submittedName>
</protein>
<evidence type="ECO:0000313" key="1">
    <source>
        <dbReference type="EMBL" id="GFH53193.1"/>
    </source>
</evidence>
<dbReference type="InterPro" id="IPR002110">
    <property type="entry name" value="Ankyrin_rpt"/>
</dbReference>
<dbReference type="EMBL" id="BLLK01000046">
    <property type="protein sequence ID" value="GFH53193.1"/>
    <property type="molecule type" value="Genomic_DNA"/>
</dbReference>
<reference evidence="1 2" key="1">
    <citation type="journal article" date="2021" name="Sci. Rep.">
        <title>The genome of the diatom Chaetoceros tenuissimus carries an ancient integrated fragment of an extant virus.</title>
        <authorList>
            <person name="Hongo Y."/>
            <person name="Kimura K."/>
            <person name="Takaki Y."/>
            <person name="Yoshida Y."/>
            <person name="Baba S."/>
            <person name="Kobayashi G."/>
            <person name="Nagasaki K."/>
            <person name="Hano T."/>
            <person name="Tomaru Y."/>
        </authorList>
    </citation>
    <scope>NUCLEOTIDE SEQUENCE [LARGE SCALE GENOMIC DNA]</scope>
    <source>
        <strain evidence="1 2">NIES-3715</strain>
    </source>
</reference>
<dbReference type="SUPFAM" id="SSF140860">
    <property type="entry name" value="Pseudo ankyrin repeat-like"/>
    <property type="match status" value="1"/>
</dbReference>
<sequence length="596" mass="67399">MSTSKRMKLKHESCTVGSTVTMNDLPSEVMKNIFNFVGKGNYCLIAPVSKDFCYNYLTTDVIEDSSSHKLDHILAIQKNMVTTPEAVCSCKDLAEHCFLNAVDCFQEDLLAKAAEKGRRDLVTMGHALGVDMEKSFRKLHPIAEIAKKGDLEMLKLLHEKGLDVSTCSKTILENAAFHGHLDILKWMESLEGSSIESEYRSLFGKAAEGGHLDIIQWGQDIAVDAFQTHKYSCMIDAAFGGQLELVQWLRTQGAVWDFFTLHKAASTGSIPLIEYLLQNGCESRFGEICEVAAEFHDDTNLLELLRQYNVPWDERTCAAAAQKGNINVLMYARLNGCPWDGATLYNAVINGHIDVVEYCLNNGCPVEKNICSVAMMHSMRNCARALEVLKLLRKFSLQWDKETCENAAKNGNLEALKWARSLGCPWDSCTMYHAVESRDITLIKYCIDNCPRNFMPGDICSRAIFWNTEDVSISILKLLHDGGFRLHEDQCAVAAKRWGSFKVLRWLKLHSCPWDERVCITAVKYDNFELLVYAHENQCPWSEETFAYCFDNDYGLEGIFDEIPTEVQCSGNIFKYLVDNGCPQPRPEQWILNDDH</sequence>
<proteinExistence type="predicted"/>
<dbReference type="PANTHER" id="PTHR46586:SF3">
    <property type="entry name" value="ANKYRIN REPEAT-CONTAINING PROTEIN"/>
    <property type="match status" value="1"/>
</dbReference>
<dbReference type="SUPFAM" id="SSF48403">
    <property type="entry name" value="Ankyrin repeat"/>
    <property type="match status" value="1"/>
</dbReference>
<keyword evidence="2" id="KW-1185">Reference proteome</keyword>
<dbReference type="Proteomes" id="UP001054902">
    <property type="component" value="Unassembled WGS sequence"/>
</dbReference>
<dbReference type="PANTHER" id="PTHR46586">
    <property type="entry name" value="ANKYRIN REPEAT-CONTAINING PROTEIN"/>
    <property type="match status" value="1"/>
</dbReference>